<comment type="similarity">
    <text evidence="3 26">Belongs to the cytochrome P450 family.</text>
</comment>
<evidence type="ECO:0000256" key="11">
    <source>
        <dbReference type="ARBA" id="ARBA00023004"/>
    </source>
</evidence>
<dbReference type="GO" id="GO:0008168">
    <property type="term" value="F:methyltransferase activity"/>
    <property type="evidence" value="ECO:0007669"/>
    <property type="project" value="UniProtKB-KW"/>
</dbReference>
<evidence type="ECO:0000256" key="25">
    <source>
        <dbReference type="ARBA" id="ARBA00072797"/>
    </source>
</evidence>
<evidence type="ECO:0000256" key="1">
    <source>
        <dbReference type="ARBA" id="ARBA00001971"/>
    </source>
</evidence>
<dbReference type="OrthoDB" id="1055148at2759"/>
<keyword evidence="17" id="KW-0753">Steroid metabolism</keyword>
<evidence type="ECO:0000256" key="16">
    <source>
        <dbReference type="ARBA" id="ARBA00023166"/>
    </source>
</evidence>
<dbReference type="AlphaFoldDB" id="A0A8J5WY08"/>
<evidence type="ECO:0000256" key="27">
    <source>
        <dbReference type="SAM" id="Phobius"/>
    </source>
</evidence>
<evidence type="ECO:0000256" key="13">
    <source>
        <dbReference type="ARBA" id="ARBA00023033"/>
    </source>
</evidence>
<comment type="subcellular location">
    <subcellularLocation>
        <location evidence="2">Membrane</location>
        <topology evidence="2">Single-pass membrane protein</topology>
    </subcellularLocation>
</comment>
<evidence type="ECO:0000256" key="9">
    <source>
        <dbReference type="ARBA" id="ARBA00022955"/>
    </source>
</evidence>
<reference evidence="28" key="1">
    <citation type="journal article" date="2021" name="bioRxiv">
        <title>Whole Genome Assembly and Annotation of Northern Wild Rice, Zizania palustris L., Supports a Whole Genome Duplication in the Zizania Genus.</title>
        <authorList>
            <person name="Haas M."/>
            <person name="Kono T."/>
            <person name="Macchietto M."/>
            <person name="Millas R."/>
            <person name="McGilp L."/>
            <person name="Shao M."/>
            <person name="Duquette J."/>
            <person name="Hirsch C.N."/>
            <person name="Kimball J."/>
        </authorList>
    </citation>
    <scope>NUCLEOTIDE SEQUENCE</scope>
    <source>
        <tissue evidence="28">Fresh leaf tissue</tissue>
    </source>
</reference>
<evidence type="ECO:0000256" key="8">
    <source>
        <dbReference type="ARBA" id="ARBA00022723"/>
    </source>
</evidence>
<keyword evidence="11 26" id="KW-0408">Iron</keyword>
<proteinExistence type="inferred from homology"/>
<dbReference type="PROSITE" id="PS00086">
    <property type="entry name" value="CYTOCHROME_P450"/>
    <property type="match status" value="1"/>
</dbReference>
<evidence type="ECO:0000256" key="7">
    <source>
        <dbReference type="ARBA" id="ARBA00022679"/>
    </source>
</evidence>
<keyword evidence="6 26" id="KW-0349">Heme</keyword>
<dbReference type="GO" id="GO:0020037">
    <property type="term" value="F:heme binding"/>
    <property type="evidence" value="ECO:0007669"/>
    <property type="project" value="InterPro"/>
</dbReference>
<evidence type="ECO:0000256" key="6">
    <source>
        <dbReference type="ARBA" id="ARBA00022617"/>
    </source>
</evidence>
<dbReference type="GO" id="GO:0008398">
    <property type="term" value="F:sterol 14-demethylase activity"/>
    <property type="evidence" value="ECO:0007669"/>
    <property type="project" value="UniProtKB-EC"/>
</dbReference>
<dbReference type="GO" id="GO:0016020">
    <property type="term" value="C:membrane"/>
    <property type="evidence" value="ECO:0007669"/>
    <property type="project" value="UniProtKB-SubCell"/>
</dbReference>
<comment type="function">
    <text evidence="24">Catalyzes the 14-alpha demethylation of obtusifoliol to 4 alpha-methyl-5 alpha-ergosta-8,14,24(28)-trien-3 beta-ol.</text>
</comment>
<keyword evidence="10 26" id="KW-0560">Oxidoreductase</keyword>
<evidence type="ECO:0000256" key="18">
    <source>
        <dbReference type="ARBA" id="ARBA00037887"/>
    </source>
</evidence>
<evidence type="ECO:0000256" key="12">
    <source>
        <dbReference type="ARBA" id="ARBA00023011"/>
    </source>
</evidence>
<dbReference type="FunFam" id="1.10.630.10:FF:000028">
    <property type="entry name" value="Cytochrome p450 51g1"/>
    <property type="match status" value="1"/>
</dbReference>
<evidence type="ECO:0000256" key="3">
    <source>
        <dbReference type="ARBA" id="ARBA00010617"/>
    </source>
</evidence>
<evidence type="ECO:0000256" key="5">
    <source>
        <dbReference type="ARBA" id="ARBA00022603"/>
    </source>
</evidence>
<keyword evidence="5" id="KW-0489">Methyltransferase</keyword>
<evidence type="ECO:0000256" key="20">
    <source>
        <dbReference type="ARBA" id="ARBA00042370"/>
    </source>
</evidence>
<protein>
    <recommendedName>
        <fullName evidence="25">Obtusifoliol 14-alpha demethylase</fullName>
        <ecNumber evidence="19">1.14.14.154</ecNumber>
    </recommendedName>
    <alternativeName>
        <fullName evidence="20">CYPLI</fullName>
    </alternativeName>
    <alternativeName>
        <fullName evidence="22">Cytochrome P450 51</fullName>
    </alternativeName>
    <alternativeName>
        <fullName evidence="21">Cytochrome P450-LIA1</fullName>
    </alternativeName>
</protein>
<accession>A0A8J5WY08</accession>
<evidence type="ECO:0000256" key="24">
    <source>
        <dbReference type="ARBA" id="ARBA00058467"/>
    </source>
</evidence>
<evidence type="ECO:0000256" key="2">
    <source>
        <dbReference type="ARBA" id="ARBA00004167"/>
    </source>
</evidence>
<dbReference type="InterPro" id="IPR017972">
    <property type="entry name" value="Cyt_P450_CS"/>
</dbReference>
<keyword evidence="7" id="KW-0808">Transferase</keyword>
<dbReference type="InterPro" id="IPR050529">
    <property type="entry name" value="CYP450_sterol_14alpha_dmase"/>
</dbReference>
<keyword evidence="4" id="KW-0444">Lipid biosynthesis</keyword>
<comment type="cofactor">
    <cofactor evidence="1">
        <name>heme</name>
        <dbReference type="ChEBI" id="CHEBI:30413"/>
    </cofactor>
</comment>
<evidence type="ECO:0000256" key="15">
    <source>
        <dbReference type="ARBA" id="ARBA00023136"/>
    </source>
</evidence>
<keyword evidence="27" id="KW-0812">Transmembrane</keyword>
<evidence type="ECO:0000256" key="10">
    <source>
        <dbReference type="ARBA" id="ARBA00023002"/>
    </source>
</evidence>
<keyword evidence="8 26" id="KW-0479">Metal-binding</keyword>
<dbReference type="Pfam" id="PF00067">
    <property type="entry name" value="p450"/>
    <property type="match status" value="1"/>
</dbReference>
<keyword evidence="27" id="KW-1133">Transmembrane helix</keyword>
<keyword evidence="12" id="KW-0756">Sterol biosynthesis</keyword>
<dbReference type="GO" id="GO:0016126">
    <property type="term" value="P:sterol biosynthetic process"/>
    <property type="evidence" value="ECO:0007669"/>
    <property type="project" value="UniProtKB-KW"/>
</dbReference>
<dbReference type="InterPro" id="IPR001128">
    <property type="entry name" value="Cyt_P450"/>
</dbReference>
<gene>
    <name evidence="28" type="ORF">GUJ93_ZPchr0013g36641</name>
</gene>
<evidence type="ECO:0000256" key="19">
    <source>
        <dbReference type="ARBA" id="ARBA00038974"/>
    </source>
</evidence>
<reference evidence="28" key="2">
    <citation type="submission" date="2021-02" db="EMBL/GenBank/DDBJ databases">
        <authorList>
            <person name="Kimball J.A."/>
            <person name="Haas M.W."/>
            <person name="Macchietto M."/>
            <person name="Kono T."/>
            <person name="Duquette J."/>
            <person name="Shao M."/>
        </authorList>
    </citation>
    <scope>NUCLEOTIDE SEQUENCE</scope>
    <source>
        <tissue evidence="28">Fresh leaf tissue</tissue>
    </source>
</reference>
<name>A0A8J5WY08_ZIZPA</name>
<dbReference type="GO" id="GO:0032259">
    <property type="term" value="P:methylation"/>
    <property type="evidence" value="ECO:0007669"/>
    <property type="project" value="UniProtKB-KW"/>
</dbReference>
<organism evidence="28 29">
    <name type="scientific">Zizania palustris</name>
    <name type="common">Northern wild rice</name>
    <dbReference type="NCBI Taxonomy" id="103762"/>
    <lineage>
        <taxon>Eukaryota</taxon>
        <taxon>Viridiplantae</taxon>
        <taxon>Streptophyta</taxon>
        <taxon>Embryophyta</taxon>
        <taxon>Tracheophyta</taxon>
        <taxon>Spermatophyta</taxon>
        <taxon>Magnoliopsida</taxon>
        <taxon>Liliopsida</taxon>
        <taxon>Poales</taxon>
        <taxon>Poaceae</taxon>
        <taxon>BOP clade</taxon>
        <taxon>Oryzoideae</taxon>
        <taxon>Oryzeae</taxon>
        <taxon>Zizaniinae</taxon>
        <taxon>Zizania</taxon>
    </lineage>
</organism>
<evidence type="ECO:0000256" key="21">
    <source>
        <dbReference type="ARBA" id="ARBA00042513"/>
    </source>
</evidence>
<dbReference type="Proteomes" id="UP000729402">
    <property type="component" value="Unassembled WGS sequence"/>
</dbReference>
<evidence type="ECO:0000313" key="29">
    <source>
        <dbReference type="Proteomes" id="UP000729402"/>
    </source>
</evidence>
<dbReference type="CDD" id="cd11042">
    <property type="entry name" value="CYP51-like"/>
    <property type="match status" value="1"/>
</dbReference>
<keyword evidence="16" id="KW-1207">Sterol metabolism</keyword>
<evidence type="ECO:0000256" key="23">
    <source>
        <dbReference type="ARBA" id="ARBA00051013"/>
    </source>
</evidence>
<dbReference type="PANTHER" id="PTHR24304">
    <property type="entry name" value="CYTOCHROME P450 FAMILY 7"/>
    <property type="match status" value="1"/>
</dbReference>
<keyword evidence="15 27" id="KW-0472">Membrane</keyword>
<comment type="pathway">
    <text evidence="18">Steroid biosynthesis; zymosterol biosynthesis; zymosterol from lanosterol: step 1/6.</text>
</comment>
<evidence type="ECO:0000256" key="14">
    <source>
        <dbReference type="ARBA" id="ARBA00023098"/>
    </source>
</evidence>
<dbReference type="PANTHER" id="PTHR24304:SF2">
    <property type="entry name" value="24-HYDROXYCHOLESTEROL 7-ALPHA-HYDROXYLASE"/>
    <property type="match status" value="1"/>
</dbReference>
<feature type="transmembrane region" description="Helical" evidence="27">
    <location>
        <begin position="6"/>
        <end position="27"/>
    </location>
</feature>
<evidence type="ECO:0000256" key="26">
    <source>
        <dbReference type="RuleBase" id="RU000461"/>
    </source>
</evidence>
<dbReference type="EC" id="1.14.14.154" evidence="19"/>
<evidence type="ECO:0000256" key="17">
    <source>
        <dbReference type="ARBA" id="ARBA00023221"/>
    </source>
</evidence>
<evidence type="ECO:0000313" key="28">
    <source>
        <dbReference type="EMBL" id="KAG8100006.1"/>
    </source>
</evidence>
<dbReference type="GO" id="GO:0005506">
    <property type="term" value="F:iron ion binding"/>
    <property type="evidence" value="ECO:0007669"/>
    <property type="project" value="InterPro"/>
</dbReference>
<evidence type="ECO:0000256" key="22">
    <source>
        <dbReference type="ARBA" id="ARBA00042983"/>
    </source>
</evidence>
<sequence>MDDPTNGGGGAMWLTAVAVMLTIAVVTRRRERKSSNRAAATGRAAAPPELRGAALLWCALSALRDGPLEAFRRQHAKLGSVFTASLPGLVKLTFLVGPEASRYFYLAPETEISHGRIYEFTIPLFGRGVGYDVDLATRSEQTRFYLDALHARKVRASIAAMVEEVEDYFSRWGEAGVVDLKHEMEHALLLISSRCLLGREVRESMVDEVCTLFRDLADGLQFISLFLPYLPTPAHRRRDRARVRLTELFTKVIRSRKSSGAPTSAAEDDDMLQRLINSRYKDGRATTEAEVAALLLAVVFAGKHTSYITSTWTGIHLLSDSDPTHLAAAIDEQDQLTARHHGARVDYANVVQEMTTLHRCIKETVRLHPASPALARRVRKNLAVRTKEGDEYVIPEGHTVMSTVLVNHHLHHIYKNPHVYDPPGRFGPGREEDNLAGAFSYLGFSAGRHVCLGETFAYTQIKVLWSHLLKNFDLKMVSPFPKTKLSTMVAEPKGKVMVSYRRRRQGHA</sequence>
<keyword evidence="13 26" id="KW-0503">Monooxygenase</keyword>
<evidence type="ECO:0000256" key="4">
    <source>
        <dbReference type="ARBA" id="ARBA00022516"/>
    </source>
</evidence>
<dbReference type="EMBL" id="JAAALK010000079">
    <property type="protein sequence ID" value="KAG8100006.1"/>
    <property type="molecule type" value="Genomic_DNA"/>
</dbReference>
<keyword evidence="9" id="KW-0752">Steroid biosynthesis</keyword>
<keyword evidence="29" id="KW-1185">Reference proteome</keyword>
<comment type="caution">
    <text evidence="28">The sequence shown here is derived from an EMBL/GenBank/DDBJ whole genome shotgun (WGS) entry which is preliminary data.</text>
</comment>
<keyword evidence="14" id="KW-0443">Lipid metabolism</keyword>
<comment type="catalytic activity">
    <reaction evidence="23">
        <text>a 14alpha-methyl steroid + 3 reduced [NADPH--hemoprotein reductase] + 3 O2 = a Delta(14) steroid + formate + 3 oxidized [NADPH--hemoprotein reductase] + 4 H2O + 4 H(+)</text>
        <dbReference type="Rhea" id="RHEA:54028"/>
        <dbReference type="Rhea" id="RHEA-COMP:11964"/>
        <dbReference type="Rhea" id="RHEA-COMP:11965"/>
        <dbReference type="ChEBI" id="CHEBI:15377"/>
        <dbReference type="ChEBI" id="CHEBI:15378"/>
        <dbReference type="ChEBI" id="CHEBI:15379"/>
        <dbReference type="ChEBI" id="CHEBI:15740"/>
        <dbReference type="ChEBI" id="CHEBI:57618"/>
        <dbReference type="ChEBI" id="CHEBI:58210"/>
        <dbReference type="ChEBI" id="CHEBI:138029"/>
        <dbReference type="ChEBI" id="CHEBI:138031"/>
        <dbReference type="EC" id="1.14.14.154"/>
    </reaction>
</comment>